<keyword evidence="1" id="KW-1133">Transmembrane helix</keyword>
<keyword evidence="1" id="KW-0812">Transmembrane</keyword>
<name>A0A7W4TN37_KINRA</name>
<dbReference type="EMBL" id="JACHVY010000002">
    <property type="protein sequence ID" value="MBB2901897.1"/>
    <property type="molecule type" value="Genomic_DNA"/>
</dbReference>
<evidence type="ECO:0000313" key="3">
    <source>
        <dbReference type="Proteomes" id="UP000533269"/>
    </source>
</evidence>
<proteinExistence type="predicted"/>
<reference evidence="2 3" key="1">
    <citation type="submission" date="2020-08" db="EMBL/GenBank/DDBJ databases">
        <title>The Agave Microbiome: Exploring the role of microbial communities in plant adaptations to desert environments.</title>
        <authorList>
            <person name="Partida-Martinez L.P."/>
        </authorList>
    </citation>
    <scope>NUCLEOTIDE SEQUENCE [LARGE SCALE GENOMIC DNA]</scope>
    <source>
        <strain evidence="2 3">AS2.23</strain>
    </source>
</reference>
<gene>
    <name evidence="2" type="ORF">FHR75_002712</name>
</gene>
<dbReference type="Proteomes" id="UP000533269">
    <property type="component" value="Unassembled WGS sequence"/>
</dbReference>
<protein>
    <recommendedName>
        <fullName evidence="4">DUF2530 domain-containing protein</fullName>
    </recommendedName>
</protein>
<evidence type="ECO:0000313" key="2">
    <source>
        <dbReference type="EMBL" id="MBB2901897.1"/>
    </source>
</evidence>
<comment type="caution">
    <text evidence="2">The sequence shown here is derived from an EMBL/GenBank/DDBJ whole genome shotgun (WGS) entry which is preliminary data.</text>
</comment>
<feature type="transmembrane region" description="Helical" evidence="1">
    <location>
        <begin position="53"/>
        <end position="72"/>
    </location>
</feature>
<evidence type="ECO:0008006" key="4">
    <source>
        <dbReference type="Google" id="ProtNLM"/>
    </source>
</evidence>
<dbReference type="RefSeq" id="WP_012086692.1">
    <property type="nucleotide sequence ID" value="NZ_JACHVY010000002.1"/>
</dbReference>
<dbReference type="AlphaFoldDB" id="A0A7W4TN37"/>
<keyword evidence="1" id="KW-0472">Membrane</keyword>
<accession>A0A7W4TN37</accession>
<organism evidence="2 3">
    <name type="scientific">Kineococcus radiotolerans</name>
    <dbReference type="NCBI Taxonomy" id="131568"/>
    <lineage>
        <taxon>Bacteria</taxon>
        <taxon>Bacillati</taxon>
        <taxon>Actinomycetota</taxon>
        <taxon>Actinomycetes</taxon>
        <taxon>Kineosporiales</taxon>
        <taxon>Kineosporiaceae</taxon>
        <taxon>Kineococcus</taxon>
    </lineage>
</organism>
<dbReference type="InterPro" id="IPR019681">
    <property type="entry name" value="DUF2530"/>
</dbReference>
<reference evidence="2 3" key="2">
    <citation type="submission" date="2020-08" db="EMBL/GenBank/DDBJ databases">
        <authorList>
            <person name="Partida-Martinez L."/>
            <person name="Huntemann M."/>
            <person name="Clum A."/>
            <person name="Wang J."/>
            <person name="Palaniappan K."/>
            <person name="Ritter S."/>
            <person name="Chen I.-M."/>
            <person name="Stamatis D."/>
            <person name="Reddy T."/>
            <person name="O'Malley R."/>
            <person name="Daum C."/>
            <person name="Shapiro N."/>
            <person name="Ivanova N."/>
            <person name="Kyrpides N."/>
            <person name="Woyke T."/>
        </authorList>
    </citation>
    <scope>NUCLEOTIDE SEQUENCE [LARGE SCALE GENOMIC DNA]</scope>
    <source>
        <strain evidence="2 3">AS2.23</strain>
    </source>
</reference>
<evidence type="ECO:0000256" key="1">
    <source>
        <dbReference type="SAM" id="Phobius"/>
    </source>
</evidence>
<sequence>MPLFLPPSRAKPPPPPMRTDDRLAVLVGLAVWAVLLLVAVAVPEVRGTGQGRWLGSCVAGVVLGLLGLAFVHRRDHRDRRGR</sequence>
<dbReference type="Pfam" id="PF10745">
    <property type="entry name" value="DUF2530"/>
    <property type="match status" value="1"/>
</dbReference>